<keyword evidence="1" id="KW-1133">Transmembrane helix</keyword>
<evidence type="ECO:0000256" key="1">
    <source>
        <dbReference type="SAM" id="Phobius"/>
    </source>
</evidence>
<accession>A0A1F6A2X3</accession>
<proteinExistence type="predicted"/>
<comment type="caution">
    <text evidence="2">The sequence shown here is derived from an EMBL/GenBank/DDBJ whole genome shotgun (WGS) entry which is preliminary data.</text>
</comment>
<reference evidence="2 3" key="1">
    <citation type="journal article" date="2016" name="Nat. Commun.">
        <title>Thousands of microbial genomes shed light on interconnected biogeochemical processes in an aquifer system.</title>
        <authorList>
            <person name="Anantharaman K."/>
            <person name="Brown C.T."/>
            <person name="Hug L.A."/>
            <person name="Sharon I."/>
            <person name="Castelle C.J."/>
            <person name="Probst A.J."/>
            <person name="Thomas B.C."/>
            <person name="Singh A."/>
            <person name="Wilkins M.J."/>
            <person name="Karaoz U."/>
            <person name="Brodie E.L."/>
            <person name="Williams K.H."/>
            <person name="Hubbard S.S."/>
            <person name="Banfield J.F."/>
        </authorList>
    </citation>
    <scope>NUCLEOTIDE SEQUENCE [LARGE SCALE GENOMIC DNA]</scope>
</reference>
<feature type="transmembrane region" description="Helical" evidence="1">
    <location>
        <begin position="37"/>
        <end position="57"/>
    </location>
</feature>
<evidence type="ECO:0000313" key="3">
    <source>
        <dbReference type="Proteomes" id="UP000176253"/>
    </source>
</evidence>
<dbReference type="STRING" id="1798383.A3D78_06705"/>
<protein>
    <submittedName>
        <fullName evidence="2">Uncharacterized protein</fullName>
    </submittedName>
</protein>
<dbReference type="Proteomes" id="UP000176253">
    <property type="component" value="Unassembled WGS sequence"/>
</dbReference>
<dbReference type="AlphaFoldDB" id="A0A1F6A2X3"/>
<keyword evidence="1" id="KW-0472">Membrane</keyword>
<sequence>MGDIVGRDKFEQKGLFPKISVDNRRGVTGKKWYEKGWGQILIGIIILVVGALVLKLLNLA</sequence>
<dbReference type="EMBL" id="MFJM01000007">
    <property type="protein sequence ID" value="OGG19031.1"/>
    <property type="molecule type" value="Genomic_DNA"/>
</dbReference>
<keyword evidence="1" id="KW-0812">Transmembrane</keyword>
<name>A0A1F6A2X3_9BACT</name>
<organism evidence="2 3">
    <name type="scientific">Candidatus Gottesmanbacteria bacterium RIFCSPHIGHO2_02_FULL_39_14</name>
    <dbReference type="NCBI Taxonomy" id="1798383"/>
    <lineage>
        <taxon>Bacteria</taxon>
        <taxon>Candidatus Gottesmaniibacteriota</taxon>
    </lineage>
</organism>
<evidence type="ECO:0000313" key="2">
    <source>
        <dbReference type="EMBL" id="OGG19031.1"/>
    </source>
</evidence>
<gene>
    <name evidence="2" type="ORF">A3D78_06705</name>
</gene>